<gene>
    <name evidence="2" type="ORF">DFO77_104102</name>
</gene>
<dbReference type="AlphaFoldDB" id="A0A368VFB6"/>
<dbReference type="EMBL" id="QPIZ01000004">
    <property type="protein sequence ID" value="RCW38344.1"/>
    <property type="molecule type" value="Genomic_DNA"/>
</dbReference>
<reference evidence="2 3" key="1">
    <citation type="submission" date="2018-07" db="EMBL/GenBank/DDBJ databases">
        <title>Freshwater and sediment microbial communities from various areas in North America, analyzing microbe dynamics in response to fracking.</title>
        <authorList>
            <person name="Lamendella R."/>
        </authorList>
    </citation>
    <scope>NUCLEOTIDE SEQUENCE [LARGE SCALE GENOMIC DNA]</scope>
    <source>
        <strain evidence="2 3">160A</strain>
    </source>
</reference>
<proteinExistence type="predicted"/>
<comment type="caution">
    <text evidence="2">The sequence shown here is derived from an EMBL/GenBank/DDBJ whole genome shotgun (WGS) entry which is preliminary data.</text>
</comment>
<name>A0A368VFB6_9BACT</name>
<evidence type="ECO:0000313" key="2">
    <source>
        <dbReference type="EMBL" id="RCW38344.1"/>
    </source>
</evidence>
<sequence length="85" mass="10108">MHILFLSCLKATELIEKKFHFHLSFRERMQLKMHTSMCKACSMYEKQSSTLEQAMSKIEHFNGEKEDLSKLKESILKKMENHSQN</sequence>
<protein>
    <submittedName>
        <fullName evidence="2">Uncharacterized protein</fullName>
    </submittedName>
</protein>
<accession>A0A368VFB6</accession>
<feature type="coiled-coil region" evidence="1">
    <location>
        <begin position="51"/>
        <end position="85"/>
    </location>
</feature>
<dbReference type="Proteomes" id="UP000252733">
    <property type="component" value="Unassembled WGS sequence"/>
</dbReference>
<evidence type="ECO:0000313" key="3">
    <source>
        <dbReference type="Proteomes" id="UP000252733"/>
    </source>
</evidence>
<organism evidence="2 3">
    <name type="scientific">Marinilabilia salmonicolor</name>
    <dbReference type="NCBI Taxonomy" id="989"/>
    <lineage>
        <taxon>Bacteria</taxon>
        <taxon>Pseudomonadati</taxon>
        <taxon>Bacteroidota</taxon>
        <taxon>Bacteroidia</taxon>
        <taxon>Marinilabiliales</taxon>
        <taxon>Marinilabiliaceae</taxon>
        <taxon>Marinilabilia</taxon>
    </lineage>
</organism>
<evidence type="ECO:0000256" key="1">
    <source>
        <dbReference type="SAM" id="Coils"/>
    </source>
</evidence>
<keyword evidence="1" id="KW-0175">Coiled coil</keyword>
<keyword evidence="3" id="KW-1185">Reference proteome</keyword>